<organism evidence="3 6">
    <name type="scientific">Natrinema hispanicum</name>
    <dbReference type="NCBI Taxonomy" id="392421"/>
    <lineage>
        <taxon>Archaea</taxon>
        <taxon>Methanobacteriati</taxon>
        <taxon>Methanobacteriota</taxon>
        <taxon>Stenosarchaea group</taxon>
        <taxon>Halobacteria</taxon>
        <taxon>Halobacteriales</taxon>
        <taxon>Natrialbaceae</taxon>
        <taxon>Natrinema</taxon>
    </lineage>
</organism>
<evidence type="ECO:0000259" key="2">
    <source>
        <dbReference type="Pfam" id="PF26073"/>
    </source>
</evidence>
<gene>
    <name evidence="4" type="ORF">SAMN04488694_14618</name>
    <name evidence="3" type="ORF">SAMN05192552_103121</name>
</gene>
<reference evidence="4" key="1">
    <citation type="submission" date="2016-10" db="EMBL/GenBank/DDBJ databases">
        <authorList>
            <person name="de Groot N.N."/>
        </authorList>
    </citation>
    <scope>NUCLEOTIDE SEQUENCE [LARGE SCALE GENOMIC DNA]</scope>
    <source>
        <strain evidence="4">CDM_6</strain>
    </source>
</reference>
<dbReference type="InterPro" id="IPR058343">
    <property type="entry name" value="DUF8030"/>
</dbReference>
<dbReference type="EMBL" id="FOIC01000046">
    <property type="protein sequence ID" value="SEU10561.1"/>
    <property type="molecule type" value="Genomic_DNA"/>
</dbReference>
<protein>
    <recommendedName>
        <fullName evidence="2">DUF8030 domain-containing protein</fullName>
    </recommendedName>
</protein>
<feature type="region of interest" description="Disordered" evidence="1">
    <location>
        <begin position="118"/>
        <end position="154"/>
    </location>
</feature>
<evidence type="ECO:0000313" key="5">
    <source>
        <dbReference type="Proteomes" id="UP000199320"/>
    </source>
</evidence>
<name>A0A1G6VSI7_9EURY</name>
<evidence type="ECO:0000256" key="1">
    <source>
        <dbReference type="SAM" id="MobiDB-lite"/>
    </source>
</evidence>
<feature type="region of interest" description="Disordered" evidence="1">
    <location>
        <begin position="1"/>
        <end position="31"/>
    </location>
</feature>
<reference evidence="5 6" key="2">
    <citation type="submission" date="2016-10" db="EMBL/GenBank/DDBJ databases">
        <authorList>
            <person name="Varghese N."/>
            <person name="Submissions S."/>
        </authorList>
    </citation>
    <scope>NUCLEOTIDE SEQUENCE [LARGE SCALE GENOMIC DNA]</scope>
    <source>
        <strain evidence="3 6">CDM_1</strain>
        <strain evidence="5">CDM_6</strain>
    </source>
</reference>
<dbReference type="AlphaFoldDB" id="A0A1G6VSI7"/>
<evidence type="ECO:0000313" key="6">
    <source>
        <dbReference type="Proteomes" id="UP000324021"/>
    </source>
</evidence>
<dbReference type="RefSeq" id="WP_092935836.1">
    <property type="nucleotide sequence ID" value="NZ_FMZP01000031.1"/>
</dbReference>
<sequence>MTTERQHPRDRGIDRTPTHRHPSKQPWSGLELRVPNDRSRESLISFVECVLVELTHADVGAEYRSSNVWGVKLTQYIAADTVGERFKKRHYDERLGWHEQTMSRQDVRDELINRLERPASLATNQSHTHPVEEPDTFRVKPTWQPRTGRQPGEK</sequence>
<dbReference type="EMBL" id="FMZP01000031">
    <property type="protein sequence ID" value="SDD56572.1"/>
    <property type="molecule type" value="Genomic_DNA"/>
</dbReference>
<feature type="compositionally biased region" description="Basic and acidic residues" evidence="1">
    <location>
        <begin position="129"/>
        <end position="138"/>
    </location>
</feature>
<dbReference type="OrthoDB" id="217673at2157"/>
<feature type="compositionally biased region" description="Basic and acidic residues" evidence="1">
    <location>
        <begin position="1"/>
        <end position="17"/>
    </location>
</feature>
<keyword evidence="5" id="KW-1185">Reference proteome</keyword>
<evidence type="ECO:0000313" key="4">
    <source>
        <dbReference type="EMBL" id="SEU10561.1"/>
    </source>
</evidence>
<proteinExistence type="predicted"/>
<evidence type="ECO:0000313" key="3">
    <source>
        <dbReference type="EMBL" id="SDD56572.1"/>
    </source>
</evidence>
<feature type="domain" description="DUF8030" evidence="2">
    <location>
        <begin position="47"/>
        <end position="146"/>
    </location>
</feature>
<dbReference type="Proteomes" id="UP000324021">
    <property type="component" value="Unassembled WGS sequence"/>
</dbReference>
<accession>A0A1G6VSI7</accession>
<dbReference type="Proteomes" id="UP000199320">
    <property type="component" value="Unassembled WGS sequence"/>
</dbReference>
<dbReference type="Pfam" id="PF26073">
    <property type="entry name" value="DUF8030"/>
    <property type="match status" value="1"/>
</dbReference>